<keyword evidence="1 2" id="KW-1015">Disulfide bond</keyword>
<reference evidence="6" key="1">
    <citation type="submission" date="2020-01" db="EMBL/GenBank/DDBJ databases">
        <title>Development of genomics and gene disruption for Polysphondylium violaceum indicates a role for the polyketide synthase stlB in stalk morphogenesis.</title>
        <authorList>
            <person name="Narita B."/>
            <person name="Kawabe Y."/>
            <person name="Kin K."/>
            <person name="Saito T."/>
            <person name="Gibbs R."/>
            <person name="Kuspa A."/>
            <person name="Muzny D."/>
            <person name="Queller D."/>
            <person name="Richards S."/>
            <person name="Strassman J."/>
            <person name="Sucgang R."/>
            <person name="Worley K."/>
            <person name="Schaap P."/>
        </authorList>
    </citation>
    <scope>NUCLEOTIDE SEQUENCE</scope>
    <source>
        <strain evidence="6">QSvi11</strain>
    </source>
</reference>
<dbReference type="PROSITE" id="PS50026">
    <property type="entry name" value="EGF_3"/>
    <property type="match status" value="1"/>
</dbReference>
<evidence type="ECO:0000256" key="1">
    <source>
        <dbReference type="ARBA" id="ARBA00023157"/>
    </source>
</evidence>
<organism evidence="6 7">
    <name type="scientific">Polysphondylium violaceum</name>
    <dbReference type="NCBI Taxonomy" id="133409"/>
    <lineage>
        <taxon>Eukaryota</taxon>
        <taxon>Amoebozoa</taxon>
        <taxon>Evosea</taxon>
        <taxon>Eumycetozoa</taxon>
        <taxon>Dictyostelia</taxon>
        <taxon>Dictyosteliales</taxon>
        <taxon>Dictyosteliaceae</taxon>
        <taxon>Polysphondylium</taxon>
    </lineage>
</organism>
<dbReference type="PROSITE" id="PS01186">
    <property type="entry name" value="EGF_2"/>
    <property type="match status" value="1"/>
</dbReference>
<dbReference type="Proteomes" id="UP000695562">
    <property type="component" value="Unassembled WGS sequence"/>
</dbReference>
<evidence type="ECO:0000313" key="7">
    <source>
        <dbReference type="Proteomes" id="UP000695562"/>
    </source>
</evidence>
<sequence>MKSLIVFLTLWFLVTTGSNALQCPGDGCSKHGKCDVNLGICQCDSGWTGGDCASRPITTLGYTFQKNLPLVNMTITDVQDSYQSMVISEMSYSGLVAIEEYNSDGEIAKVVTPPTWSMGPVNDTTLFSRVNYSAPLAGGGNVIVTIYQTKANSNTTFLGQVLTLTPNQQYFTVLVEGYKFVSPDNHLTFVFEMGMSLPENSTRVCILRSQDNFSDSVVNYRLHLNDVMMNGRFIERALLDGQGVDTSSEFGRFQQRNTDAATQILLDIPAFNQSAVFAQDFLPTLNAESQANIKSCISLNRPNNNPTTPPSTSTPSSPTSTATPSSNPIPPEPSPTIQPSVASSIDFNLNLIISFILLGCLFSLFF</sequence>
<dbReference type="PROSITE" id="PS00022">
    <property type="entry name" value="EGF_1"/>
    <property type="match status" value="1"/>
</dbReference>
<evidence type="ECO:0000313" key="6">
    <source>
        <dbReference type="EMBL" id="KAF2071107.1"/>
    </source>
</evidence>
<feature type="disulfide bond" evidence="2">
    <location>
        <begin position="43"/>
        <end position="52"/>
    </location>
</feature>
<dbReference type="InterPro" id="IPR000742">
    <property type="entry name" value="EGF"/>
</dbReference>
<dbReference type="PANTHER" id="PTHR24032">
    <property type="entry name" value="EGF-LIKE DOMAIN-CONTAINING PROTEIN-RELATED-RELATED"/>
    <property type="match status" value="1"/>
</dbReference>
<evidence type="ECO:0000256" key="4">
    <source>
        <dbReference type="SAM" id="SignalP"/>
    </source>
</evidence>
<name>A0A8J4PQ87_9MYCE</name>
<accession>A0A8J4PQ87</accession>
<dbReference type="EMBL" id="AJWJ01000412">
    <property type="protein sequence ID" value="KAF2071107.1"/>
    <property type="molecule type" value="Genomic_DNA"/>
</dbReference>
<gene>
    <name evidence="6" type="ORF">CYY_007572</name>
</gene>
<feature type="domain" description="EGF-like" evidence="5">
    <location>
        <begin position="19"/>
        <end position="53"/>
    </location>
</feature>
<protein>
    <recommendedName>
        <fullName evidence="5">EGF-like domain-containing protein</fullName>
    </recommendedName>
</protein>
<feature type="signal peptide" evidence="4">
    <location>
        <begin position="1"/>
        <end position="20"/>
    </location>
</feature>
<feature type="compositionally biased region" description="Low complexity" evidence="3">
    <location>
        <begin position="302"/>
        <end position="326"/>
    </location>
</feature>
<keyword evidence="7" id="KW-1185">Reference proteome</keyword>
<dbReference type="Pfam" id="PF07974">
    <property type="entry name" value="EGF_2"/>
    <property type="match status" value="1"/>
</dbReference>
<comment type="caution">
    <text evidence="6">The sequence shown here is derived from an EMBL/GenBank/DDBJ whole genome shotgun (WGS) entry which is preliminary data.</text>
</comment>
<evidence type="ECO:0000256" key="3">
    <source>
        <dbReference type="SAM" id="MobiDB-lite"/>
    </source>
</evidence>
<comment type="caution">
    <text evidence="2">Lacks conserved residue(s) required for the propagation of feature annotation.</text>
</comment>
<dbReference type="OrthoDB" id="442731at2759"/>
<dbReference type="Gene3D" id="2.10.25.10">
    <property type="entry name" value="Laminin"/>
    <property type="match status" value="1"/>
</dbReference>
<evidence type="ECO:0000259" key="5">
    <source>
        <dbReference type="PROSITE" id="PS50026"/>
    </source>
</evidence>
<feature type="compositionally biased region" description="Pro residues" evidence="3">
    <location>
        <begin position="327"/>
        <end position="336"/>
    </location>
</feature>
<keyword evidence="2" id="KW-0245">EGF-like domain</keyword>
<dbReference type="InterPro" id="IPR053331">
    <property type="entry name" value="EGF-like_comC"/>
</dbReference>
<dbReference type="AlphaFoldDB" id="A0A8J4PQ87"/>
<feature type="region of interest" description="Disordered" evidence="3">
    <location>
        <begin position="297"/>
        <end position="337"/>
    </location>
</feature>
<evidence type="ECO:0000256" key="2">
    <source>
        <dbReference type="PROSITE-ProRule" id="PRU00076"/>
    </source>
</evidence>
<dbReference type="InterPro" id="IPR013111">
    <property type="entry name" value="EGF_extracell"/>
</dbReference>
<keyword evidence="4" id="KW-0732">Signal</keyword>
<proteinExistence type="predicted"/>
<feature type="chain" id="PRO_5035239337" description="EGF-like domain-containing protein" evidence="4">
    <location>
        <begin position="21"/>
        <end position="366"/>
    </location>
</feature>